<dbReference type="Pfam" id="PF25976">
    <property type="entry name" value="LpqB_N"/>
    <property type="match status" value="1"/>
</dbReference>
<dbReference type="RefSeq" id="WP_143986337.1">
    <property type="nucleotide sequence ID" value="NZ_CP041692.1"/>
</dbReference>
<organism evidence="3 4">
    <name type="scientific">Microlunatus elymi</name>
    <dbReference type="NCBI Taxonomy" id="2596828"/>
    <lineage>
        <taxon>Bacteria</taxon>
        <taxon>Bacillati</taxon>
        <taxon>Actinomycetota</taxon>
        <taxon>Actinomycetes</taxon>
        <taxon>Propionibacteriales</taxon>
        <taxon>Propionibacteriaceae</taxon>
        <taxon>Microlunatus</taxon>
    </lineage>
</organism>
<reference evidence="3 4" key="1">
    <citation type="submission" date="2019-07" db="EMBL/GenBank/DDBJ databases">
        <title>Microlunatus dokdonensis sp. nov. isolated from the rhizospheric soil of the wild plant Elymus tsukushiensis.</title>
        <authorList>
            <person name="Ghim S.-Y."/>
            <person name="Hwang Y.-J."/>
            <person name="Son J.-S."/>
            <person name="Shin J.-H."/>
        </authorList>
    </citation>
    <scope>NUCLEOTIDE SEQUENCE [LARGE SCALE GENOMIC DNA]</scope>
    <source>
        <strain evidence="3 4">KUDC0627</strain>
    </source>
</reference>
<name>A0A516PZG5_9ACTN</name>
<dbReference type="PROSITE" id="PS51257">
    <property type="entry name" value="PROKAR_LIPOPROTEIN"/>
    <property type="match status" value="1"/>
</dbReference>
<proteinExistence type="predicted"/>
<dbReference type="SUPFAM" id="SSF82171">
    <property type="entry name" value="DPP6 N-terminal domain-like"/>
    <property type="match status" value="1"/>
</dbReference>
<dbReference type="Proteomes" id="UP000319263">
    <property type="component" value="Chromosome"/>
</dbReference>
<evidence type="ECO:0000256" key="1">
    <source>
        <dbReference type="SAM" id="MobiDB-lite"/>
    </source>
</evidence>
<keyword evidence="4" id="KW-1185">Reference proteome</keyword>
<dbReference type="AlphaFoldDB" id="A0A516PZG5"/>
<feature type="region of interest" description="Disordered" evidence="1">
    <location>
        <begin position="38"/>
        <end position="57"/>
    </location>
</feature>
<dbReference type="EMBL" id="CP041692">
    <property type="protein sequence ID" value="QDP96371.1"/>
    <property type="molecule type" value="Genomic_DNA"/>
</dbReference>
<dbReference type="InterPro" id="IPR019606">
    <property type="entry name" value="GerMN"/>
</dbReference>
<gene>
    <name evidence="3" type="ORF">FOE78_11085</name>
</gene>
<dbReference type="Pfam" id="PF10647">
    <property type="entry name" value="Gmad1"/>
    <property type="match status" value="1"/>
</dbReference>
<evidence type="ECO:0000313" key="4">
    <source>
        <dbReference type="Proteomes" id="UP000319263"/>
    </source>
</evidence>
<accession>A0A516PZG5</accession>
<dbReference type="InterPro" id="IPR018910">
    <property type="entry name" value="LpqB_C"/>
</dbReference>
<dbReference type="SMART" id="SM00909">
    <property type="entry name" value="Germane"/>
    <property type="match status" value="1"/>
</dbReference>
<feature type="domain" description="GerMN" evidence="2">
    <location>
        <begin position="203"/>
        <end position="294"/>
    </location>
</feature>
<dbReference type="KEGG" id="mik:FOE78_11085"/>
<evidence type="ECO:0000313" key="3">
    <source>
        <dbReference type="EMBL" id="QDP96371.1"/>
    </source>
</evidence>
<sequence length="590" mass="63155">MSTRSGRPARLLLIIGVLFGSMIMAGCVSVPTSGKVEQANQGSKVNDTRPEAVPKPPVANASPRVIVDGFLFAMSRYQANYQVARQFLTTDARDSWRPEDKITVYTSPKYDTTDNNVVLSVTRVGQVGPDGSYTATSGTQVQDFRMQKNDSGQWRISNPPDGLLISDSSFSATYASYNLYFFDTQFRTLVPDPIYLPTDGQTETGLVQALLRGPTSWLKSAVNSEFPARTALVGDSVPISNDLAQISLSPTVSGMNDQQKTRMAAQLAWTLGQTDSDLRGFQISVKGDRLQIPGQVGEGENAYVPISYGGDFAPVSDDVSEALIGIHDGAVVSIGNDGASLAPLAGSLGRKGYDLDTLALSNDGRTVAAVTDHGTKLITQTSDQTPRTQLPDQTKLLRPDFTRNDELWAISGRSGQQVIQILKDGRQAGVSAPWLDKITVTNFSISPDGSRMALIGRSGKKDVLAVVPIIRGDKTTTLGTVRFISMMDTTSAQVKRIADLGWVSPTRLLILGAANAGASFEPYGLEIDGSQFERVGTSDNWGADALATRADSGGSFQAVVAGRNSKAWSYRSGDEWGLLSNDLKSPAYAG</sequence>
<dbReference type="Pfam" id="PF10646">
    <property type="entry name" value="Germane"/>
    <property type="match status" value="1"/>
</dbReference>
<dbReference type="OrthoDB" id="3226781at2"/>
<evidence type="ECO:0000259" key="2">
    <source>
        <dbReference type="SMART" id="SM00909"/>
    </source>
</evidence>
<protein>
    <recommendedName>
        <fullName evidence="2">GerMN domain-containing protein</fullName>
    </recommendedName>
</protein>
<dbReference type="InterPro" id="IPR059026">
    <property type="entry name" value="LpqB_N"/>
</dbReference>